<name>A0AAD7DZ60_MYCRO</name>
<gene>
    <name evidence="1" type="ORF">B0H17DRAFT_1043809</name>
</gene>
<dbReference type="EMBL" id="JARKIE010000015">
    <property type="protein sequence ID" value="KAJ7702339.1"/>
    <property type="molecule type" value="Genomic_DNA"/>
</dbReference>
<evidence type="ECO:0000313" key="1">
    <source>
        <dbReference type="EMBL" id="KAJ7702339.1"/>
    </source>
</evidence>
<comment type="caution">
    <text evidence="1">The sequence shown here is derived from an EMBL/GenBank/DDBJ whole genome shotgun (WGS) entry which is preliminary data.</text>
</comment>
<organism evidence="1 2">
    <name type="scientific">Mycena rosella</name>
    <name type="common">Pink bonnet</name>
    <name type="synonym">Agaricus rosellus</name>
    <dbReference type="NCBI Taxonomy" id="1033263"/>
    <lineage>
        <taxon>Eukaryota</taxon>
        <taxon>Fungi</taxon>
        <taxon>Dikarya</taxon>
        <taxon>Basidiomycota</taxon>
        <taxon>Agaricomycotina</taxon>
        <taxon>Agaricomycetes</taxon>
        <taxon>Agaricomycetidae</taxon>
        <taxon>Agaricales</taxon>
        <taxon>Marasmiineae</taxon>
        <taxon>Mycenaceae</taxon>
        <taxon>Mycena</taxon>
    </lineage>
</organism>
<accession>A0AAD7DZ60</accession>
<protein>
    <submittedName>
        <fullName evidence="1">Uncharacterized protein</fullName>
    </submittedName>
</protein>
<dbReference type="AlphaFoldDB" id="A0AAD7DZ60"/>
<reference evidence="1" key="1">
    <citation type="submission" date="2023-03" db="EMBL/GenBank/DDBJ databases">
        <title>Massive genome expansion in bonnet fungi (Mycena s.s.) driven by repeated elements and novel gene families across ecological guilds.</title>
        <authorList>
            <consortium name="Lawrence Berkeley National Laboratory"/>
            <person name="Harder C.B."/>
            <person name="Miyauchi S."/>
            <person name="Viragh M."/>
            <person name="Kuo A."/>
            <person name="Thoen E."/>
            <person name="Andreopoulos B."/>
            <person name="Lu D."/>
            <person name="Skrede I."/>
            <person name="Drula E."/>
            <person name="Henrissat B."/>
            <person name="Morin E."/>
            <person name="Kohler A."/>
            <person name="Barry K."/>
            <person name="LaButti K."/>
            <person name="Morin E."/>
            <person name="Salamov A."/>
            <person name="Lipzen A."/>
            <person name="Mereny Z."/>
            <person name="Hegedus B."/>
            <person name="Baldrian P."/>
            <person name="Stursova M."/>
            <person name="Weitz H."/>
            <person name="Taylor A."/>
            <person name="Grigoriev I.V."/>
            <person name="Nagy L.G."/>
            <person name="Martin F."/>
            <person name="Kauserud H."/>
        </authorList>
    </citation>
    <scope>NUCLEOTIDE SEQUENCE</scope>
    <source>
        <strain evidence="1">CBHHK067</strain>
    </source>
</reference>
<evidence type="ECO:0000313" key="2">
    <source>
        <dbReference type="Proteomes" id="UP001221757"/>
    </source>
</evidence>
<dbReference type="Proteomes" id="UP001221757">
    <property type="component" value="Unassembled WGS sequence"/>
</dbReference>
<proteinExistence type="predicted"/>
<keyword evidence="2" id="KW-1185">Reference proteome</keyword>
<sequence>MATNVERRLPMGERPDNRWCRICGAPSDTCFAIRVRKGARCVNCGGRPTPAAESSRGGSEVVARDAGRYLGGCGEWAMECMNHIRWI</sequence>